<evidence type="ECO:0000256" key="6">
    <source>
        <dbReference type="SAM" id="Coils"/>
    </source>
</evidence>
<dbReference type="InterPro" id="IPR000415">
    <property type="entry name" value="Nitroreductase-like"/>
</dbReference>
<gene>
    <name evidence="8" type="ORF">ABE65_016700</name>
</gene>
<evidence type="ECO:0000259" key="7">
    <source>
        <dbReference type="Pfam" id="PF00881"/>
    </source>
</evidence>
<dbReference type="PIRSF" id="PIRSF005426">
    <property type="entry name" value="Frp"/>
    <property type="match status" value="1"/>
</dbReference>
<keyword evidence="2 5" id="KW-0285">Flavoprotein</keyword>
<evidence type="ECO:0000256" key="2">
    <source>
        <dbReference type="ARBA" id="ARBA00022630"/>
    </source>
</evidence>
<evidence type="ECO:0000256" key="5">
    <source>
        <dbReference type="PIRNR" id="PIRNR005426"/>
    </source>
</evidence>
<accession>A0A160IPJ7</accession>
<dbReference type="PANTHER" id="PTHR43425:SF3">
    <property type="entry name" value="NADPH-DEPENDENT OXIDOREDUCTASE"/>
    <property type="match status" value="1"/>
</dbReference>
<keyword evidence="3 5" id="KW-0288">FMN</keyword>
<evidence type="ECO:0000313" key="8">
    <source>
        <dbReference type="EMBL" id="ANC78348.1"/>
    </source>
</evidence>
<dbReference type="EMBL" id="CP015378">
    <property type="protein sequence ID" value="ANC78348.1"/>
    <property type="molecule type" value="Genomic_DNA"/>
</dbReference>
<keyword evidence="9" id="KW-1185">Reference proteome</keyword>
<dbReference type="SUPFAM" id="SSF55469">
    <property type="entry name" value="FMN-dependent nitroreductase-like"/>
    <property type="match status" value="1"/>
</dbReference>
<evidence type="ECO:0000256" key="1">
    <source>
        <dbReference type="ARBA" id="ARBA00008366"/>
    </source>
</evidence>
<sequence length="248" mass="27703">MNETIETILAHRSIRKFKNEPLDGETVETLVQCAQAASTSSYQQVCTIIGVEDREKKEKLAEFAGNQSYVADNGYFFVFCMDYNRHQIAADMKTIDIHETIQSTEAFIVGTVDAALAAQNLSIAAESLGLGIVYIGGLRNSLQEVSDLLNCPEHVLPLFGVAVGYPDAEPGKKPRLPMEAVFYKNQYKSKEETQDLLNQYEQETAEYYSERTGGKRTEGWVTQITASMASPKRTYMKDFVQSKGLNKL</sequence>
<dbReference type="AlphaFoldDB" id="A0A160IPJ7"/>
<keyword evidence="4 5" id="KW-0560">Oxidoreductase</keyword>
<feature type="domain" description="Nitroreductase" evidence="7">
    <location>
        <begin position="9"/>
        <end position="165"/>
    </location>
</feature>
<dbReference type="PANTHER" id="PTHR43425">
    <property type="entry name" value="OXYGEN-INSENSITIVE NADPH NITROREDUCTASE"/>
    <property type="match status" value="1"/>
</dbReference>
<evidence type="ECO:0000313" key="9">
    <source>
        <dbReference type="Proteomes" id="UP000076623"/>
    </source>
</evidence>
<keyword evidence="6" id="KW-0175">Coiled coil</keyword>
<dbReference type="KEGG" id="fpn:ABE65_016700"/>
<dbReference type="STRING" id="1221500.ABE65_016700"/>
<protein>
    <submittedName>
        <fullName evidence="8">NADPH-dependent oxidoreductase</fullName>
    </submittedName>
</protein>
<evidence type="ECO:0000256" key="3">
    <source>
        <dbReference type="ARBA" id="ARBA00022643"/>
    </source>
</evidence>
<dbReference type="CDD" id="cd02146">
    <property type="entry name" value="NfsA-like"/>
    <property type="match status" value="1"/>
</dbReference>
<dbReference type="InterPro" id="IPR029479">
    <property type="entry name" value="Nitroreductase"/>
</dbReference>
<organism evidence="8 9">
    <name type="scientific">Fictibacillus phosphorivorans</name>
    <dbReference type="NCBI Taxonomy" id="1221500"/>
    <lineage>
        <taxon>Bacteria</taxon>
        <taxon>Bacillati</taxon>
        <taxon>Bacillota</taxon>
        <taxon>Bacilli</taxon>
        <taxon>Bacillales</taxon>
        <taxon>Fictibacillaceae</taxon>
        <taxon>Fictibacillus</taxon>
    </lineage>
</organism>
<dbReference type="GO" id="GO:0016491">
    <property type="term" value="F:oxidoreductase activity"/>
    <property type="evidence" value="ECO:0007669"/>
    <property type="project" value="UniProtKB-UniRule"/>
</dbReference>
<dbReference type="Proteomes" id="UP000076623">
    <property type="component" value="Chromosome"/>
</dbReference>
<feature type="coiled-coil region" evidence="6">
    <location>
        <begin position="183"/>
        <end position="210"/>
    </location>
</feature>
<proteinExistence type="inferred from homology"/>
<dbReference type="Gene3D" id="3.40.109.10">
    <property type="entry name" value="NADH Oxidase"/>
    <property type="match status" value="1"/>
</dbReference>
<keyword evidence="5" id="KW-0521">NADP</keyword>
<name>A0A160IPJ7_9BACL</name>
<comment type="similarity">
    <text evidence="1 5">Belongs to the flavin oxidoreductase frp family.</text>
</comment>
<dbReference type="NCBIfam" id="NF008033">
    <property type="entry name" value="PRK10765.1"/>
    <property type="match status" value="1"/>
</dbReference>
<evidence type="ECO:0000256" key="4">
    <source>
        <dbReference type="ARBA" id="ARBA00023002"/>
    </source>
</evidence>
<reference evidence="8 9" key="1">
    <citation type="submission" date="2016-04" db="EMBL/GenBank/DDBJ databases">
        <title>Complete genome sequence of Fictibacillus phosphorivorans G25-29, a strain toxic to nematodes.</title>
        <authorList>
            <person name="Zheng Z."/>
        </authorList>
    </citation>
    <scope>NUCLEOTIDE SEQUENCE [LARGE SCALE GENOMIC DNA]</scope>
    <source>
        <strain evidence="8 9">G25-29</strain>
    </source>
</reference>
<dbReference type="RefSeq" id="WP_066397327.1">
    <property type="nucleotide sequence ID" value="NZ_CP015378.1"/>
</dbReference>
<dbReference type="InterPro" id="IPR016446">
    <property type="entry name" value="Flavin_OxRdtase_Frp"/>
</dbReference>
<dbReference type="Pfam" id="PF00881">
    <property type="entry name" value="Nitroreductase"/>
    <property type="match status" value="1"/>
</dbReference>